<dbReference type="GO" id="GO:0051963">
    <property type="term" value="P:regulation of synapse assembly"/>
    <property type="evidence" value="ECO:0007669"/>
    <property type="project" value="UniProtKB-ARBA"/>
</dbReference>
<dbReference type="AlphaFoldDB" id="N6TUL8"/>
<keyword evidence="9" id="KW-0418">Kinase</keyword>
<evidence type="ECO:0000256" key="18">
    <source>
        <dbReference type="ARBA" id="ARBA00072568"/>
    </source>
</evidence>
<reference evidence="19" key="1">
    <citation type="journal article" date="2013" name="Genome Biol.">
        <title>Draft genome of the mountain pine beetle, Dendroctonus ponderosae Hopkins, a major forest pest.</title>
        <authorList>
            <person name="Keeling C.I."/>
            <person name="Yuen M.M."/>
            <person name="Liao N.Y."/>
            <person name="Docking T.R."/>
            <person name="Chan S.K."/>
            <person name="Taylor G.A."/>
            <person name="Palmquist D.L."/>
            <person name="Jackman S.D."/>
            <person name="Nguyen A."/>
            <person name="Li M."/>
            <person name="Henderson H."/>
            <person name="Janes J.K."/>
            <person name="Zhao Y."/>
            <person name="Pandoh P."/>
            <person name="Moore R."/>
            <person name="Sperling F.A."/>
            <person name="Huber D.P."/>
            <person name="Birol I."/>
            <person name="Jones S.J."/>
            <person name="Bohlmann J."/>
        </authorList>
    </citation>
    <scope>NUCLEOTIDE SEQUENCE</scope>
</reference>
<keyword evidence="10" id="KW-0067">ATP-binding</keyword>
<evidence type="ECO:0000256" key="9">
    <source>
        <dbReference type="ARBA" id="ARBA00022777"/>
    </source>
</evidence>
<dbReference type="PROSITE" id="PS00108">
    <property type="entry name" value="PROTEIN_KINASE_ST"/>
    <property type="match status" value="1"/>
</dbReference>
<dbReference type="InterPro" id="IPR011993">
    <property type="entry name" value="PH-like_dom_sf"/>
</dbReference>
<protein>
    <recommendedName>
        <fullName evidence="18">Cyclin-dependent kinase 5 homolog</fullName>
        <ecNumber evidence="3">2.7.11.22</ecNumber>
    </recommendedName>
    <alternativeName>
        <fullName evidence="13">Cell division protein kinase 5</fullName>
    </alternativeName>
</protein>
<evidence type="ECO:0000256" key="4">
    <source>
        <dbReference type="ARBA" id="ARBA00022490"/>
    </source>
</evidence>
<dbReference type="InterPro" id="IPR017441">
    <property type="entry name" value="Protein_kinase_ATP_BS"/>
</dbReference>
<evidence type="ECO:0000256" key="16">
    <source>
        <dbReference type="ARBA" id="ARBA00058111"/>
    </source>
</evidence>
<evidence type="ECO:0000256" key="8">
    <source>
        <dbReference type="ARBA" id="ARBA00022741"/>
    </source>
</evidence>
<dbReference type="PROSITE" id="PS01179">
    <property type="entry name" value="PID"/>
    <property type="match status" value="1"/>
</dbReference>
<dbReference type="Gene3D" id="1.10.510.10">
    <property type="entry name" value="Transferase(Phosphotransferase) domain 1"/>
    <property type="match status" value="1"/>
</dbReference>
<dbReference type="GO" id="GO:0007409">
    <property type="term" value="P:axonogenesis"/>
    <property type="evidence" value="ECO:0007669"/>
    <property type="project" value="TreeGrafter"/>
</dbReference>
<feature type="non-terminal residue" evidence="19">
    <location>
        <position position="1"/>
    </location>
</feature>
<keyword evidence="4" id="KW-0963">Cytoplasm</keyword>
<evidence type="ECO:0000256" key="7">
    <source>
        <dbReference type="ARBA" id="ARBA00022679"/>
    </source>
</evidence>
<dbReference type="SMART" id="SM00220">
    <property type="entry name" value="S_TKc"/>
    <property type="match status" value="1"/>
</dbReference>
<dbReference type="GO" id="GO:0005737">
    <property type="term" value="C:cytoplasm"/>
    <property type="evidence" value="ECO:0007669"/>
    <property type="project" value="UniProtKB-SubCell"/>
</dbReference>
<dbReference type="InterPro" id="IPR011009">
    <property type="entry name" value="Kinase-like_dom_sf"/>
</dbReference>
<dbReference type="FunFam" id="1.10.510.10:FF:000184">
    <property type="entry name" value="cyclin-dependent kinase 5 homolog"/>
    <property type="match status" value="1"/>
</dbReference>
<gene>
    <name evidence="19" type="ORF">YQE_11349</name>
</gene>
<dbReference type="Gene3D" id="2.30.29.30">
    <property type="entry name" value="Pleckstrin-homology domain (PH domain)/Phosphotyrosine-binding domain (PTB)"/>
    <property type="match status" value="1"/>
</dbReference>
<evidence type="ECO:0000256" key="12">
    <source>
        <dbReference type="ARBA" id="ARBA00023306"/>
    </source>
</evidence>
<dbReference type="PANTHER" id="PTHR24056">
    <property type="entry name" value="CELL DIVISION PROTEIN KINASE"/>
    <property type="match status" value="1"/>
</dbReference>
<evidence type="ECO:0000256" key="2">
    <source>
        <dbReference type="ARBA" id="ARBA00006485"/>
    </source>
</evidence>
<dbReference type="InterPro" id="IPR050108">
    <property type="entry name" value="CDK"/>
</dbReference>
<keyword evidence="7" id="KW-0808">Transferase</keyword>
<dbReference type="Pfam" id="PF00069">
    <property type="entry name" value="Pkinase"/>
    <property type="match status" value="1"/>
</dbReference>
<evidence type="ECO:0000256" key="15">
    <source>
        <dbReference type="ARBA" id="ARBA00048367"/>
    </source>
</evidence>
<proteinExistence type="inferred from homology"/>
<dbReference type="InterPro" id="IPR000719">
    <property type="entry name" value="Prot_kinase_dom"/>
</dbReference>
<dbReference type="GO" id="GO:0004693">
    <property type="term" value="F:cyclin-dependent protein serine/threonine kinase activity"/>
    <property type="evidence" value="ECO:0007669"/>
    <property type="project" value="UniProtKB-EC"/>
</dbReference>
<comment type="similarity">
    <text evidence="2">Belongs to the protein kinase superfamily. CMGC Ser/Thr protein kinase family. CDC2/CDKX subfamily.</text>
</comment>
<evidence type="ECO:0000256" key="1">
    <source>
        <dbReference type="ARBA" id="ARBA00004496"/>
    </source>
</evidence>
<dbReference type="CDD" id="cd07839">
    <property type="entry name" value="STKc_CDK5"/>
    <property type="match status" value="1"/>
</dbReference>
<keyword evidence="12" id="KW-0131">Cell cycle</keyword>
<comment type="subcellular location">
    <subcellularLocation>
        <location evidence="1">Cytoplasm</location>
    </subcellularLocation>
</comment>
<dbReference type="Pfam" id="PF00640">
    <property type="entry name" value="PID"/>
    <property type="match status" value="1"/>
</dbReference>
<dbReference type="GO" id="GO:0048489">
    <property type="term" value="P:synaptic vesicle transport"/>
    <property type="evidence" value="ECO:0007669"/>
    <property type="project" value="TreeGrafter"/>
</dbReference>
<dbReference type="PANTHER" id="PTHR24056:SF46">
    <property type="entry name" value="CYCLIN-DEPENDENT KINASE 5"/>
    <property type="match status" value="1"/>
</dbReference>
<dbReference type="FunFam" id="2.30.29.30:FF:000118">
    <property type="entry name" value="GULP PTB domain containing engulfment adaptor 1"/>
    <property type="match status" value="1"/>
</dbReference>
<evidence type="ECO:0000256" key="6">
    <source>
        <dbReference type="ARBA" id="ARBA00022618"/>
    </source>
</evidence>
<keyword evidence="11" id="KW-0581">Phagocytosis</keyword>
<evidence type="ECO:0000313" key="19">
    <source>
        <dbReference type="EMBL" id="ENN72061.1"/>
    </source>
</evidence>
<organism evidence="19">
    <name type="scientific">Dendroctonus ponderosae</name>
    <name type="common">Mountain pine beetle</name>
    <dbReference type="NCBI Taxonomy" id="77166"/>
    <lineage>
        <taxon>Eukaryota</taxon>
        <taxon>Metazoa</taxon>
        <taxon>Ecdysozoa</taxon>
        <taxon>Arthropoda</taxon>
        <taxon>Hexapoda</taxon>
        <taxon>Insecta</taxon>
        <taxon>Pterygota</taxon>
        <taxon>Neoptera</taxon>
        <taxon>Endopterygota</taxon>
        <taxon>Coleoptera</taxon>
        <taxon>Polyphaga</taxon>
        <taxon>Cucujiformia</taxon>
        <taxon>Curculionidae</taxon>
        <taxon>Scolytinae</taxon>
        <taxon>Dendroctonus</taxon>
    </lineage>
</organism>
<dbReference type="GO" id="GO:0051402">
    <property type="term" value="P:neuron apoptotic process"/>
    <property type="evidence" value="ECO:0007669"/>
    <property type="project" value="TreeGrafter"/>
</dbReference>
<dbReference type="GO" id="GO:0005634">
    <property type="term" value="C:nucleus"/>
    <property type="evidence" value="ECO:0007669"/>
    <property type="project" value="TreeGrafter"/>
</dbReference>
<evidence type="ECO:0000256" key="3">
    <source>
        <dbReference type="ARBA" id="ARBA00012425"/>
    </source>
</evidence>
<dbReference type="EMBL" id="KB741247">
    <property type="protein sequence ID" value="ENN72061.1"/>
    <property type="molecule type" value="Genomic_DNA"/>
</dbReference>
<dbReference type="PROSITE" id="PS00107">
    <property type="entry name" value="PROTEIN_KINASE_ATP"/>
    <property type="match status" value="1"/>
</dbReference>
<keyword evidence="6" id="KW-0132">Cell division</keyword>
<dbReference type="SUPFAM" id="SSF50729">
    <property type="entry name" value="PH domain-like"/>
    <property type="match status" value="1"/>
</dbReference>
<dbReference type="CDD" id="cd01273">
    <property type="entry name" value="PTB_CED-6"/>
    <property type="match status" value="1"/>
</dbReference>
<evidence type="ECO:0000256" key="14">
    <source>
        <dbReference type="ARBA" id="ARBA00047811"/>
    </source>
</evidence>
<dbReference type="InterPro" id="IPR006020">
    <property type="entry name" value="PTB/PI_dom"/>
</dbReference>
<dbReference type="SUPFAM" id="SSF56112">
    <property type="entry name" value="Protein kinase-like (PK-like)"/>
    <property type="match status" value="1"/>
</dbReference>
<evidence type="ECO:0000256" key="11">
    <source>
        <dbReference type="ARBA" id="ARBA00022907"/>
    </source>
</evidence>
<dbReference type="GO" id="GO:0005524">
    <property type="term" value="F:ATP binding"/>
    <property type="evidence" value="ECO:0007669"/>
    <property type="project" value="UniProtKB-UniRule"/>
</dbReference>
<evidence type="ECO:0000256" key="17">
    <source>
        <dbReference type="ARBA" id="ARBA00060944"/>
    </source>
</evidence>
<keyword evidence="5" id="KW-0723">Serine/threonine-protein kinase</keyword>
<comment type="catalytic activity">
    <reaction evidence="14">
        <text>L-threonyl-[protein] + ATP = O-phospho-L-threonyl-[protein] + ADP + H(+)</text>
        <dbReference type="Rhea" id="RHEA:46608"/>
        <dbReference type="Rhea" id="RHEA-COMP:11060"/>
        <dbReference type="Rhea" id="RHEA-COMP:11605"/>
        <dbReference type="ChEBI" id="CHEBI:15378"/>
        <dbReference type="ChEBI" id="CHEBI:30013"/>
        <dbReference type="ChEBI" id="CHEBI:30616"/>
        <dbReference type="ChEBI" id="CHEBI:61977"/>
        <dbReference type="ChEBI" id="CHEBI:456216"/>
        <dbReference type="EC" id="2.7.11.22"/>
    </reaction>
</comment>
<dbReference type="HOGENOM" id="CLU_357634_0_0_1"/>
<dbReference type="PROSITE" id="PS50011">
    <property type="entry name" value="PROTEIN_KINASE_DOM"/>
    <property type="match status" value="1"/>
</dbReference>
<dbReference type="SMART" id="SM00462">
    <property type="entry name" value="PTB"/>
    <property type="match status" value="1"/>
</dbReference>
<dbReference type="GO" id="GO:0051301">
    <property type="term" value="P:cell division"/>
    <property type="evidence" value="ECO:0007669"/>
    <property type="project" value="UniProtKB-KW"/>
</dbReference>
<dbReference type="GO" id="GO:0043277">
    <property type="term" value="P:apoptotic cell clearance"/>
    <property type="evidence" value="ECO:0007669"/>
    <property type="project" value="UniProtKB-ARBA"/>
</dbReference>
<comment type="similarity">
    <text evidence="17">Belongs to the ced-6 family.</text>
</comment>
<dbReference type="FunFam" id="3.30.200.20:FF:000144">
    <property type="entry name" value="Cyclin-dependent kinase 5"/>
    <property type="match status" value="1"/>
</dbReference>
<dbReference type="OrthoDB" id="10057585at2759"/>
<dbReference type="EC" id="2.7.11.22" evidence="3"/>
<comment type="catalytic activity">
    <reaction evidence="15">
        <text>L-seryl-[protein] + ATP = O-phospho-L-seryl-[protein] + ADP + H(+)</text>
        <dbReference type="Rhea" id="RHEA:17989"/>
        <dbReference type="Rhea" id="RHEA-COMP:9863"/>
        <dbReference type="Rhea" id="RHEA-COMP:11604"/>
        <dbReference type="ChEBI" id="CHEBI:15378"/>
        <dbReference type="ChEBI" id="CHEBI:29999"/>
        <dbReference type="ChEBI" id="CHEBI:30616"/>
        <dbReference type="ChEBI" id="CHEBI:83421"/>
        <dbReference type="ChEBI" id="CHEBI:456216"/>
        <dbReference type="EC" id="2.7.11.22"/>
    </reaction>
</comment>
<accession>N6TUL8</accession>
<sequence>MHKYEKLEKIGEGTYGTVFKAKNRESQEIVALKRVRLDDDDEGVPSSALREICLLKELKHKNIVRLYDVLHSDKKLTLVFEHCDQDLKKYFDSLNGDIDLDIVKSFMYQILRGLAFCHCHNVLHRDLKPQNLLINKNGELKLADFGLARAFGIPVKCYSAEVVTLWYRPPDVLFGAKLYTTSIDMWSAGCIFAELASAGRPLFPGSDVDDQLRRIFKLLGSPTEETWPGMSQLPDYKAFPTYQPNMSLSQGNILKIYVLQVVPKLGSRGRDLLQRLLMCNPSGRISADEAMQHSYFSDLNPTLKRKWGEALSRQSFYTIYASTGQYPIIWFQSCSSSQLFFGRWVRAVPAGRRFLVPPSVADVMSSLRKWAQNTQEKLTSNKNGKRKWIHPPEALQKGHIAYLVKFLGNTEVEEAKGIEVVKEAIRKLRFSQQLRKSETGAKTKKVELTISVDGVAIQEPRTHSILHQFPLHQISYCADDKGEKKFFSFIAKQQSSEGKSDDAHLCFVFISDKLAEDITLTIGQAFELAYKRFLDTSGKDLETQQKAVIIQQKVKQTELEATIYKRRLLDIAEIASIRAEIEAYLRRNNLQSLVDLEPIGSRINTPSNQNGGPSPMIETANIIDLNGSAPPVPPRLTDNSPAIGTKLEGLLLNEFETDNDFDPRSFENNTGNPPISLPLLAPPPKPAKRTNLLLHTQLEANPVLNNPLSGSPSAATPNSITSSKIDPFEMGDFGANVTMSQDIENAIDLLDKKILEMKAGFTRGISFGNDDFSLESLDPLNNQH</sequence>
<comment type="function">
    <text evidence="16">Probably involved in the control of the cell cycle. Interacts with D1 and D3-type G1 cyclins. Possible regulator of neuronal differentiation and/or development.</text>
</comment>
<evidence type="ECO:0000256" key="10">
    <source>
        <dbReference type="ARBA" id="ARBA00022840"/>
    </source>
</evidence>
<dbReference type="Gene3D" id="3.30.200.20">
    <property type="entry name" value="Phosphorylase Kinase, domain 1"/>
    <property type="match status" value="1"/>
</dbReference>
<name>N6TUL8_DENPD</name>
<evidence type="ECO:0000256" key="13">
    <source>
        <dbReference type="ARBA" id="ARBA00041295"/>
    </source>
</evidence>
<dbReference type="InterPro" id="IPR008271">
    <property type="entry name" value="Ser/Thr_kinase_AS"/>
</dbReference>
<evidence type="ECO:0000256" key="5">
    <source>
        <dbReference type="ARBA" id="ARBA00022527"/>
    </source>
</evidence>
<keyword evidence="8" id="KW-0547">Nucleotide-binding</keyword>